<evidence type="ECO:0000313" key="4">
    <source>
        <dbReference type="EMBL" id="XBH14051.1"/>
    </source>
</evidence>
<dbReference type="InterPro" id="IPR046499">
    <property type="entry name" value="DUF6677"/>
</dbReference>
<sequence>MANTVQVPARAAGRSSSMALLVLIAGWLVPGAGHFLLGKWVRGLLLFATLVLMFSIGIALHGKIYSPNTGDLLDILNFAGDLGTGVLYGVARIFDLGATAVVTVSADYGTKFVVVAGLLNVIAAVDAHSLATGRKAS</sequence>
<feature type="transmembrane region" description="Helical" evidence="1">
    <location>
        <begin position="85"/>
        <end position="105"/>
    </location>
</feature>
<accession>A0AAU7D9I8</accession>
<dbReference type="RefSeq" id="WP_348268128.1">
    <property type="nucleotide sequence ID" value="NZ_CP121194.1"/>
</dbReference>
<dbReference type="Pfam" id="PF20382">
    <property type="entry name" value="DUF6677"/>
    <property type="match status" value="1"/>
</dbReference>
<dbReference type="EMBL" id="CP121194">
    <property type="protein sequence ID" value="XBH10622.1"/>
    <property type="molecule type" value="Genomic_DNA"/>
</dbReference>
<reference evidence="4" key="1">
    <citation type="submission" date="2023-03" db="EMBL/GenBank/DDBJ databases">
        <title>Edaphobacter sp.</title>
        <authorList>
            <person name="Huber K.J."/>
            <person name="Papendorf J."/>
            <person name="Pilke C."/>
            <person name="Bunk B."/>
            <person name="Sproeer C."/>
            <person name="Pester M."/>
        </authorList>
    </citation>
    <scope>NUCLEOTIDE SEQUENCE</scope>
    <source>
        <strain evidence="3">DSM 109919</strain>
        <strain evidence="4">DSM 109920</strain>
    </source>
</reference>
<keyword evidence="1" id="KW-0812">Transmembrane</keyword>
<dbReference type="EMBL" id="CP121195">
    <property type="protein sequence ID" value="XBH14051.1"/>
    <property type="molecule type" value="Genomic_DNA"/>
</dbReference>
<feature type="domain" description="DUF6677" evidence="2">
    <location>
        <begin position="22"/>
        <end position="135"/>
    </location>
</feature>
<proteinExistence type="predicted"/>
<accession>A0AAU7D0E7</accession>
<evidence type="ECO:0000259" key="2">
    <source>
        <dbReference type="Pfam" id="PF20382"/>
    </source>
</evidence>
<dbReference type="KEGG" id="epl:P4G45_02555"/>
<keyword evidence="1" id="KW-1133">Transmembrane helix</keyword>
<protein>
    <recommendedName>
        <fullName evidence="2">DUF6677 domain-containing protein</fullName>
    </recommendedName>
</protein>
<organism evidence="4">
    <name type="scientific">Edaphobacter paludis</name>
    <dbReference type="NCBI Taxonomy" id="3035702"/>
    <lineage>
        <taxon>Bacteria</taxon>
        <taxon>Pseudomonadati</taxon>
        <taxon>Acidobacteriota</taxon>
        <taxon>Terriglobia</taxon>
        <taxon>Terriglobales</taxon>
        <taxon>Acidobacteriaceae</taxon>
        <taxon>Edaphobacter</taxon>
    </lineage>
</organism>
<evidence type="ECO:0000256" key="1">
    <source>
        <dbReference type="SAM" id="Phobius"/>
    </source>
</evidence>
<feature type="transmembrane region" description="Helical" evidence="1">
    <location>
        <begin position="44"/>
        <end position="65"/>
    </location>
</feature>
<name>A0AAU7D9I8_9BACT</name>
<dbReference type="AlphaFoldDB" id="A0AAU7D9I8"/>
<keyword evidence="1" id="KW-0472">Membrane</keyword>
<feature type="transmembrane region" description="Helical" evidence="1">
    <location>
        <begin position="18"/>
        <end position="37"/>
    </location>
</feature>
<gene>
    <name evidence="3" type="ORF">P4G45_02555</name>
    <name evidence="4" type="ORF">P8936_02530</name>
</gene>
<evidence type="ECO:0000313" key="3">
    <source>
        <dbReference type="EMBL" id="XBH10622.1"/>
    </source>
</evidence>